<reference evidence="1 2" key="1">
    <citation type="submission" date="2021-10" db="EMBL/GenBank/DDBJ databases">
        <title>Collection of gut derived symbiotic bacterial strains cultured from healthy donors.</title>
        <authorList>
            <person name="Lin H."/>
            <person name="Littmann E."/>
            <person name="Kohout C."/>
            <person name="Pamer E.G."/>
        </authorList>
    </citation>
    <scope>NUCLEOTIDE SEQUENCE [LARGE SCALE GENOMIC DNA]</scope>
    <source>
        <strain evidence="1 2">DFI.1.165</strain>
    </source>
</reference>
<name>A0ABS8DHG8_9FIRM</name>
<feature type="non-terminal residue" evidence="1">
    <location>
        <position position="183"/>
    </location>
</feature>
<keyword evidence="2" id="KW-1185">Reference proteome</keyword>
<comment type="caution">
    <text evidence="1">The sequence shown here is derived from an EMBL/GenBank/DDBJ whole genome shotgun (WGS) entry which is preliminary data.</text>
</comment>
<dbReference type="EMBL" id="JAJCIS010000006">
    <property type="protein sequence ID" value="MCB7387875.1"/>
    <property type="molecule type" value="Genomic_DNA"/>
</dbReference>
<sequence length="183" mass="19725">MIKSELVDGFKGDGHVEVEQLGDINIGTYGPDDYVLETGKQLQAQVITNNKVRIFDGVMVIQGRRDVIAANAYTDVPIDNGAQGVKRNDIIVRRYTKDSASEIENTEFAVIKGTPGAAATDPVVTVGNIRNGDTLHNMKLYRVRIEGLNIVGVDKLYKTNMSLAQLNSNLGTGGIVESGAGYV</sequence>
<proteinExistence type="predicted"/>
<dbReference type="Proteomes" id="UP001299546">
    <property type="component" value="Unassembled WGS sequence"/>
</dbReference>
<accession>A0ABS8DHG8</accession>
<evidence type="ECO:0000313" key="2">
    <source>
        <dbReference type="Proteomes" id="UP001299546"/>
    </source>
</evidence>
<protein>
    <submittedName>
        <fullName evidence="1">Uncharacterized protein</fullName>
    </submittedName>
</protein>
<gene>
    <name evidence="1" type="ORF">LIZ65_11295</name>
</gene>
<evidence type="ECO:0000313" key="1">
    <source>
        <dbReference type="EMBL" id="MCB7387875.1"/>
    </source>
</evidence>
<organism evidence="1 2">
    <name type="scientific">Bariatricus massiliensis</name>
    <dbReference type="NCBI Taxonomy" id="1745713"/>
    <lineage>
        <taxon>Bacteria</taxon>
        <taxon>Bacillati</taxon>
        <taxon>Bacillota</taxon>
        <taxon>Clostridia</taxon>
        <taxon>Lachnospirales</taxon>
        <taxon>Lachnospiraceae</taxon>
        <taxon>Bariatricus</taxon>
    </lineage>
</organism>